<organism evidence="1 2">
    <name type="scientific">Microtetraspora glauca</name>
    <dbReference type="NCBI Taxonomy" id="1996"/>
    <lineage>
        <taxon>Bacteria</taxon>
        <taxon>Bacillati</taxon>
        <taxon>Actinomycetota</taxon>
        <taxon>Actinomycetes</taxon>
        <taxon>Streptosporangiales</taxon>
        <taxon>Streptosporangiaceae</taxon>
        <taxon>Microtetraspora</taxon>
    </lineage>
</organism>
<accession>A0ABV3GKL3</accession>
<dbReference type="Proteomes" id="UP001551675">
    <property type="component" value="Unassembled WGS sequence"/>
</dbReference>
<keyword evidence="2" id="KW-1185">Reference proteome</keyword>
<protein>
    <submittedName>
        <fullName evidence="1">Uncharacterized protein</fullName>
    </submittedName>
</protein>
<proteinExistence type="predicted"/>
<evidence type="ECO:0000313" key="1">
    <source>
        <dbReference type="EMBL" id="MEV0972189.1"/>
    </source>
</evidence>
<gene>
    <name evidence="1" type="ORF">AB0I59_26625</name>
</gene>
<evidence type="ECO:0000313" key="2">
    <source>
        <dbReference type="Proteomes" id="UP001551675"/>
    </source>
</evidence>
<reference evidence="1 2" key="1">
    <citation type="submission" date="2024-06" db="EMBL/GenBank/DDBJ databases">
        <title>The Natural Products Discovery Center: Release of the First 8490 Sequenced Strains for Exploring Actinobacteria Biosynthetic Diversity.</title>
        <authorList>
            <person name="Kalkreuter E."/>
            <person name="Kautsar S.A."/>
            <person name="Yang D."/>
            <person name="Bader C.D."/>
            <person name="Teijaro C.N."/>
            <person name="Fluegel L."/>
            <person name="Davis C.M."/>
            <person name="Simpson J.R."/>
            <person name="Lauterbach L."/>
            <person name="Steele A.D."/>
            <person name="Gui C."/>
            <person name="Meng S."/>
            <person name="Li G."/>
            <person name="Viehrig K."/>
            <person name="Ye F."/>
            <person name="Su P."/>
            <person name="Kiefer A.F."/>
            <person name="Nichols A."/>
            <person name="Cepeda A.J."/>
            <person name="Yan W."/>
            <person name="Fan B."/>
            <person name="Jiang Y."/>
            <person name="Adhikari A."/>
            <person name="Zheng C.-J."/>
            <person name="Schuster L."/>
            <person name="Cowan T.M."/>
            <person name="Smanski M.J."/>
            <person name="Chevrette M.G."/>
            <person name="De Carvalho L.P.S."/>
            <person name="Shen B."/>
        </authorList>
    </citation>
    <scope>NUCLEOTIDE SEQUENCE [LARGE SCALE GENOMIC DNA]</scope>
    <source>
        <strain evidence="1 2">NPDC050100</strain>
    </source>
</reference>
<sequence length="108" mass="11761">MSSSSSGAVRSSPEPGTPWQHQIGGYRWLAGLPVFESGPVLDEATAHRPLILATGLPGDAHICRPFLVHAAQRHRGTRPWFMSRTPMFLSTLSPYGSTPLGRLAWRNG</sequence>
<name>A0ABV3GKL3_MICGL</name>
<dbReference type="RefSeq" id="WP_358137075.1">
    <property type="nucleotide sequence ID" value="NZ_JBFALK010000015.1"/>
</dbReference>
<comment type="caution">
    <text evidence="1">The sequence shown here is derived from an EMBL/GenBank/DDBJ whole genome shotgun (WGS) entry which is preliminary data.</text>
</comment>
<dbReference type="EMBL" id="JBFALK010000015">
    <property type="protein sequence ID" value="MEV0972189.1"/>
    <property type="molecule type" value="Genomic_DNA"/>
</dbReference>